<accession>X0XH93</accession>
<gene>
    <name evidence="1" type="ORF">S01H1_84471</name>
</gene>
<dbReference type="AlphaFoldDB" id="X0XH93"/>
<feature type="non-terminal residue" evidence="1">
    <location>
        <position position="84"/>
    </location>
</feature>
<sequence length="84" mass="9242">MIHADHYPAKRAKIVITTYPCLSEGPIEIEKRAIAIALNPADLVVNPFALNALAVARKARFYGLLPNDVQLPPFSRDRVTALFG</sequence>
<evidence type="ECO:0000313" key="1">
    <source>
        <dbReference type="EMBL" id="GAG42470.1"/>
    </source>
</evidence>
<reference evidence="1" key="1">
    <citation type="journal article" date="2014" name="Front. Microbiol.">
        <title>High frequency of phylogenetically diverse reductive dehalogenase-homologous genes in deep subseafloor sedimentary metagenomes.</title>
        <authorList>
            <person name="Kawai M."/>
            <person name="Futagami T."/>
            <person name="Toyoda A."/>
            <person name="Takaki Y."/>
            <person name="Nishi S."/>
            <person name="Hori S."/>
            <person name="Arai W."/>
            <person name="Tsubouchi T."/>
            <person name="Morono Y."/>
            <person name="Uchiyama I."/>
            <person name="Ito T."/>
            <person name="Fujiyama A."/>
            <person name="Inagaki F."/>
            <person name="Takami H."/>
        </authorList>
    </citation>
    <scope>NUCLEOTIDE SEQUENCE</scope>
    <source>
        <strain evidence="1">Expedition CK06-06</strain>
    </source>
</reference>
<name>X0XH93_9ZZZZ</name>
<proteinExistence type="predicted"/>
<dbReference type="EMBL" id="BARS01057676">
    <property type="protein sequence ID" value="GAG42470.1"/>
    <property type="molecule type" value="Genomic_DNA"/>
</dbReference>
<protein>
    <submittedName>
        <fullName evidence="1">Uncharacterized protein</fullName>
    </submittedName>
</protein>
<comment type="caution">
    <text evidence="1">The sequence shown here is derived from an EMBL/GenBank/DDBJ whole genome shotgun (WGS) entry which is preliminary data.</text>
</comment>
<organism evidence="1">
    <name type="scientific">marine sediment metagenome</name>
    <dbReference type="NCBI Taxonomy" id="412755"/>
    <lineage>
        <taxon>unclassified sequences</taxon>
        <taxon>metagenomes</taxon>
        <taxon>ecological metagenomes</taxon>
    </lineage>
</organism>